<organism evidence="3 4">
    <name type="scientific">Microlunatus antarcticus</name>
    <dbReference type="NCBI Taxonomy" id="53388"/>
    <lineage>
        <taxon>Bacteria</taxon>
        <taxon>Bacillati</taxon>
        <taxon>Actinomycetota</taxon>
        <taxon>Actinomycetes</taxon>
        <taxon>Propionibacteriales</taxon>
        <taxon>Propionibacteriaceae</taxon>
        <taxon>Microlunatus</taxon>
    </lineage>
</organism>
<name>A0A7W5JSK8_9ACTN</name>
<feature type="compositionally biased region" description="Low complexity" evidence="1">
    <location>
        <begin position="164"/>
        <end position="192"/>
    </location>
</feature>
<dbReference type="Proteomes" id="UP000565572">
    <property type="component" value="Unassembled WGS sequence"/>
</dbReference>
<comment type="caution">
    <text evidence="3">The sequence shown here is derived from an EMBL/GenBank/DDBJ whole genome shotgun (WGS) entry which is preliminary data.</text>
</comment>
<gene>
    <name evidence="3" type="ORF">FHX39_000424</name>
</gene>
<accession>A0A7W5JSK8</accession>
<dbReference type="RefSeq" id="WP_183336423.1">
    <property type="nucleotide sequence ID" value="NZ_JACHZG010000001.1"/>
</dbReference>
<keyword evidence="2" id="KW-0472">Membrane</keyword>
<evidence type="ECO:0000313" key="4">
    <source>
        <dbReference type="Proteomes" id="UP000565572"/>
    </source>
</evidence>
<feature type="transmembrane region" description="Helical" evidence="2">
    <location>
        <begin position="134"/>
        <end position="153"/>
    </location>
</feature>
<proteinExistence type="predicted"/>
<keyword evidence="4" id="KW-1185">Reference proteome</keyword>
<reference evidence="3 4" key="1">
    <citation type="submission" date="2020-08" db="EMBL/GenBank/DDBJ databases">
        <title>Sequencing the genomes of 1000 actinobacteria strains.</title>
        <authorList>
            <person name="Klenk H.-P."/>
        </authorList>
    </citation>
    <scope>NUCLEOTIDE SEQUENCE [LARGE SCALE GENOMIC DNA]</scope>
    <source>
        <strain evidence="3 4">DSM 11053</strain>
    </source>
</reference>
<evidence type="ECO:0000313" key="3">
    <source>
        <dbReference type="EMBL" id="MBB3325480.1"/>
    </source>
</evidence>
<keyword evidence="2" id="KW-0812">Transmembrane</keyword>
<keyword evidence="2" id="KW-1133">Transmembrane helix</keyword>
<dbReference type="EMBL" id="JACHZG010000001">
    <property type="protein sequence ID" value="MBB3325480.1"/>
    <property type="molecule type" value="Genomic_DNA"/>
</dbReference>
<keyword evidence="3" id="KW-0689">Ribosomal protein</keyword>
<evidence type="ECO:0000256" key="2">
    <source>
        <dbReference type="SAM" id="Phobius"/>
    </source>
</evidence>
<keyword evidence="3" id="KW-0687">Ribonucleoprotein</keyword>
<dbReference type="AlphaFoldDB" id="A0A7W5JSK8"/>
<dbReference type="GO" id="GO:0005840">
    <property type="term" value="C:ribosome"/>
    <property type="evidence" value="ECO:0007669"/>
    <property type="project" value="UniProtKB-KW"/>
</dbReference>
<evidence type="ECO:0000256" key="1">
    <source>
        <dbReference type="SAM" id="MobiDB-lite"/>
    </source>
</evidence>
<feature type="region of interest" description="Disordered" evidence="1">
    <location>
        <begin position="164"/>
        <end position="198"/>
    </location>
</feature>
<sequence length="198" mass="19855">MTPAQHDQMAAVIADGHAPAICPRCGCVFQSGLHFGYAIHTTVIGGQSSCPNCGHMAAIPDGVYDLNPLIRELAAKADRESLLALVRAFRGAQGGTGQELAAAVAAAGQNAPSEAQPLFLALAKFVKSLPTGSLAEWAAVIVALLALLVGGGINVTVNNVTMNDGGAKEGPAPSASASPSATQQATPSSSAPSPAPHR</sequence>
<protein>
    <submittedName>
        <fullName evidence="3">Ribosomal protein S27AE</fullName>
    </submittedName>
</protein>